<organism evidence="1 2">
    <name type="scientific">Pleurodeles waltl</name>
    <name type="common">Iberian ribbed newt</name>
    <dbReference type="NCBI Taxonomy" id="8319"/>
    <lineage>
        <taxon>Eukaryota</taxon>
        <taxon>Metazoa</taxon>
        <taxon>Chordata</taxon>
        <taxon>Craniata</taxon>
        <taxon>Vertebrata</taxon>
        <taxon>Euteleostomi</taxon>
        <taxon>Amphibia</taxon>
        <taxon>Batrachia</taxon>
        <taxon>Caudata</taxon>
        <taxon>Salamandroidea</taxon>
        <taxon>Salamandridae</taxon>
        <taxon>Pleurodelinae</taxon>
        <taxon>Pleurodeles</taxon>
    </lineage>
</organism>
<dbReference type="AlphaFoldDB" id="A0AAV7LXV9"/>
<dbReference type="EMBL" id="JANPWB010000014">
    <property type="protein sequence ID" value="KAJ1096007.1"/>
    <property type="molecule type" value="Genomic_DNA"/>
</dbReference>
<name>A0AAV7LXV9_PLEWA</name>
<accession>A0AAV7LXV9</accession>
<comment type="caution">
    <text evidence="1">The sequence shown here is derived from an EMBL/GenBank/DDBJ whole genome shotgun (WGS) entry which is preliminary data.</text>
</comment>
<sequence>METSDHIVYTLGKDTVTRRYLKVYLVQACPSGFIIDHLTFKHWENKAVHLAVGDLSSTERASWVSLAEMMLEMSSDLVTLAAA</sequence>
<dbReference type="Proteomes" id="UP001066276">
    <property type="component" value="Chromosome 10"/>
</dbReference>
<reference evidence="1" key="1">
    <citation type="journal article" date="2022" name="bioRxiv">
        <title>Sequencing and chromosome-scale assembly of the giantPleurodeles waltlgenome.</title>
        <authorList>
            <person name="Brown T."/>
            <person name="Elewa A."/>
            <person name="Iarovenko S."/>
            <person name="Subramanian E."/>
            <person name="Araus A.J."/>
            <person name="Petzold A."/>
            <person name="Susuki M."/>
            <person name="Suzuki K.-i.T."/>
            <person name="Hayashi T."/>
            <person name="Toyoda A."/>
            <person name="Oliveira C."/>
            <person name="Osipova E."/>
            <person name="Leigh N.D."/>
            <person name="Simon A."/>
            <person name="Yun M.H."/>
        </authorList>
    </citation>
    <scope>NUCLEOTIDE SEQUENCE</scope>
    <source>
        <strain evidence="1">20211129_DDA</strain>
        <tissue evidence="1">Liver</tissue>
    </source>
</reference>
<evidence type="ECO:0000313" key="1">
    <source>
        <dbReference type="EMBL" id="KAJ1096007.1"/>
    </source>
</evidence>
<proteinExistence type="predicted"/>
<protein>
    <submittedName>
        <fullName evidence="1">Uncharacterized protein</fullName>
    </submittedName>
</protein>
<evidence type="ECO:0000313" key="2">
    <source>
        <dbReference type="Proteomes" id="UP001066276"/>
    </source>
</evidence>
<keyword evidence="2" id="KW-1185">Reference proteome</keyword>
<gene>
    <name evidence="1" type="ORF">NDU88_001156</name>
</gene>